<evidence type="ECO:0000313" key="1">
    <source>
        <dbReference type="EMBL" id="GGJ77826.1"/>
    </source>
</evidence>
<proteinExistence type="predicted"/>
<sequence length="94" mass="10501">MFGYRALMPWSDALPDELRSHAVGLTERSCRFLWRDRAVDRVSAEPSGSGECWLELRRDDALLGFAGPVPCPPSVQAVRAAGEYLIRQAQLLLE</sequence>
<accession>A0A917PHC1</accession>
<reference evidence="1" key="1">
    <citation type="journal article" date="2014" name="Int. J. Syst. Evol. Microbiol.">
        <title>Complete genome sequence of Corynebacterium casei LMG S-19264T (=DSM 44701T), isolated from a smear-ripened cheese.</title>
        <authorList>
            <consortium name="US DOE Joint Genome Institute (JGI-PGF)"/>
            <person name="Walter F."/>
            <person name="Albersmeier A."/>
            <person name="Kalinowski J."/>
            <person name="Ruckert C."/>
        </authorList>
    </citation>
    <scope>NUCLEOTIDE SEQUENCE</scope>
    <source>
        <strain evidence="1">JCM 14371</strain>
    </source>
</reference>
<gene>
    <name evidence="1" type="ORF">GCM10008939_22300</name>
</gene>
<keyword evidence="2" id="KW-1185">Reference proteome</keyword>
<dbReference type="EMBL" id="BMOE01000007">
    <property type="protein sequence ID" value="GGJ77826.1"/>
    <property type="molecule type" value="Genomic_DNA"/>
</dbReference>
<comment type="caution">
    <text evidence="1">The sequence shown here is derived from an EMBL/GenBank/DDBJ whole genome shotgun (WGS) entry which is preliminary data.</text>
</comment>
<evidence type="ECO:0000313" key="2">
    <source>
        <dbReference type="Proteomes" id="UP000635726"/>
    </source>
</evidence>
<dbReference type="AlphaFoldDB" id="A0A917PHC1"/>
<organism evidence="1 2">
    <name type="scientific">Deinococcus aquiradiocola</name>
    <dbReference type="NCBI Taxonomy" id="393059"/>
    <lineage>
        <taxon>Bacteria</taxon>
        <taxon>Thermotogati</taxon>
        <taxon>Deinococcota</taxon>
        <taxon>Deinococci</taxon>
        <taxon>Deinococcales</taxon>
        <taxon>Deinococcaceae</taxon>
        <taxon>Deinococcus</taxon>
    </lineage>
</organism>
<name>A0A917PHC1_9DEIO</name>
<dbReference type="Proteomes" id="UP000635726">
    <property type="component" value="Unassembled WGS sequence"/>
</dbReference>
<protein>
    <submittedName>
        <fullName evidence="1">Uncharacterized protein</fullName>
    </submittedName>
</protein>
<reference evidence="1" key="2">
    <citation type="submission" date="2020-09" db="EMBL/GenBank/DDBJ databases">
        <authorList>
            <person name="Sun Q."/>
            <person name="Ohkuma M."/>
        </authorList>
    </citation>
    <scope>NUCLEOTIDE SEQUENCE</scope>
    <source>
        <strain evidence="1">JCM 14371</strain>
    </source>
</reference>